<comment type="caution">
    <text evidence="1">The sequence shown here is derived from an EMBL/GenBank/DDBJ whole genome shotgun (WGS) entry which is preliminary data.</text>
</comment>
<gene>
    <name evidence="1" type="ORF">IU514_04160</name>
</gene>
<proteinExistence type="predicted"/>
<dbReference type="RefSeq" id="WP_194929812.1">
    <property type="nucleotide sequence ID" value="NZ_JADLZT010000002.1"/>
</dbReference>
<protein>
    <submittedName>
        <fullName evidence="1">Uncharacterized protein</fullName>
    </submittedName>
</protein>
<evidence type="ECO:0000313" key="2">
    <source>
        <dbReference type="Proteomes" id="UP001429984"/>
    </source>
</evidence>
<name>A0ABS0B891_9GAMM</name>
<evidence type="ECO:0000313" key="1">
    <source>
        <dbReference type="EMBL" id="MBF6023219.1"/>
    </source>
</evidence>
<dbReference type="Proteomes" id="UP001429984">
    <property type="component" value="Unassembled WGS sequence"/>
</dbReference>
<accession>A0ABS0B891</accession>
<organism evidence="1 2">
    <name type="scientific">Lysobacter niastensis</name>
    <dbReference type="NCBI Taxonomy" id="380629"/>
    <lineage>
        <taxon>Bacteria</taxon>
        <taxon>Pseudomonadati</taxon>
        <taxon>Pseudomonadota</taxon>
        <taxon>Gammaproteobacteria</taxon>
        <taxon>Lysobacterales</taxon>
        <taxon>Lysobacteraceae</taxon>
        <taxon>Lysobacter</taxon>
    </lineage>
</organism>
<dbReference type="EMBL" id="JADLZT010000002">
    <property type="protein sequence ID" value="MBF6023219.1"/>
    <property type="molecule type" value="Genomic_DNA"/>
</dbReference>
<keyword evidence="2" id="KW-1185">Reference proteome</keyword>
<reference evidence="1 2" key="1">
    <citation type="submission" date="2020-11" db="EMBL/GenBank/DDBJ databases">
        <title>Draft Genome Sequence and Secondary Metabolite Biosynthetic Potential of the Lysobacter niastensis Type strain DSM 18481.</title>
        <authorList>
            <person name="Turrini P."/>
            <person name="Artuso I."/>
            <person name="Tescari M."/>
            <person name="Lugli G.A."/>
            <person name="Frangipani E."/>
            <person name="Ventura M."/>
            <person name="Visca P."/>
        </authorList>
    </citation>
    <scope>NUCLEOTIDE SEQUENCE [LARGE SCALE GENOMIC DNA]</scope>
    <source>
        <strain evidence="1 2">DSM 18481</strain>
    </source>
</reference>
<sequence length="71" mass="8192">MQLFKNECLTDTGFAAFDLEFFRTPAFGPRYARRSGAPRAFALSSARQADTDDDAVVLDWRPIEREYLRML</sequence>